<protein>
    <submittedName>
        <fullName evidence="2">Uncharacterized protein</fullName>
    </submittedName>
</protein>
<gene>
    <name evidence="2" type="ORF">K457DRAFT_136658</name>
</gene>
<name>A0A197K0G1_9FUNG</name>
<accession>A0A197K0G1</accession>
<organism evidence="2 3">
    <name type="scientific">Linnemannia elongata AG-77</name>
    <dbReference type="NCBI Taxonomy" id="1314771"/>
    <lineage>
        <taxon>Eukaryota</taxon>
        <taxon>Fungi</taxon>
        <taxon>Fungi incertae sedis</taxon>
        <taxon>Mucoromycota</taxon>
        <taxon>Mortierellomycotina</taxon>
        <taxon>Mortierellomycetes</taxon>
        <taxon>Mortierellales</taxon>
        <taxon>Mortierellaceae</taxon>
        <taxon>Linnemannia</taxon>
    </lineage>
</organism>
<evidence type="ECO:0000313" key="3">
    <source>
        <dbReference type="Proteomes" id="UP000078512"/>
    </source>
</evidence>
<feature type="compositionally biased region" description="Basic and acidic residues" evidence="1">
    <location>
        <begin position="70"/>
        <end position="90"/>
    </location>
</feature>
<sequence length="287" mass="31902">MVTTGGLALLSLAVIILTRIYVSFNPPAFLRPYRDLDGNYCGNNSSSPFRRKYHLRPQVSSESLGSSEDQGQHQNEEKEKEEHGLEKELKGNTSRPVPGHVRGESTRYDMGYPSQHTVQLIPSPRAATTVATFISKQQDRTVDDDKLAILHYLRNPLSSTSDPHHFNISHPTLPTTIPTAQPRRQWLDLDISNIHYHGSLEPFGTDDEVLKTIQVLQIGTSNNNSNSNDGGGCGAFEYARTRGMTVVWEGGQWCCLEGRTLYILKAVGWTSRVRARVLVDQGTAATL</sequence>
<dbReference type="Proteomes" id="UP000078512">
    <property type="component" value="Unassembled WGS sequence"/>
</dbReference>
<dbReference type="EMBL" id="KV442033">
    <property type="protein sequence ID" value="OAQ30693.1"/>
    <property type="molecule type" value="Genomic_DNA"/>
</dbReference>
<reference evidence="2 3" key="1">
    <citation type="submission" date="2016-05" db="EMBL/GenBank/DDBJ databases">
        <title>Genome sequencing reveals origins of a unique bacterial endosymbiosis in the earliest lineages of terrestrial Fungi.</title>
        <authorList>
            <consortium name="DOE Joint Genome Institute"/>
            <person name="Uehling J."/>
            <person name="Gryganskyi A."/>
            <person name="Hameed K."/>
            <person name="Tschaplinski T."/>
            <person name="Misztal P."/>
            <person name="Wu S."/>
            <person name="Desiro A."/>
            <person name="Vande Pol N."/>
            <person name="Du Z.-Y."/>
            <person name="Zienkiewicz A."/>
            <person name="Zienkiewicz K."/>
            <person name="Morin E."/>
            <person name="Tisserant E."/>
            <person name="Splivallo R."/>
            <person name="Hainaut M."/>
            <person name="Henrissat B."/>
            <person name="Ohm R."/>
            <person name="Kuo A."/>
            <person name="Yan J."/>
            <person name="Lipzen A."/>
            <person name="Nolan M."/>
            <person name="Labutti K."/>
            <person name="Barry K."/>
            <person name="Goldstein A."/>
            <person name="Labbe J."/>
            <person name="Schadt C."/>
            <person name="Tuskan G."/>
            <person name="Grigoriev I."/>
            <person name="Martin F."/>
            <person name="Vilgalys R."/>
            <person name="Bonito G."/>
        </authorList>
    </citation>
    <scope>NUCLEOTIDE SEQUENCE [LARGE SCALE GENOMIC DNA]</scope>
    <source>
        <strain evidence="2 3">AG-77</strain>
    </source>
</reference>
<evidence type="ECO:0000256" key="1">
    <source>
        <dbReference type="SAM" id="MobiDB-lite"/>
    </source>
</evidence>
<dbReference type="AlphaFoldDB" id="A0A197K0G1"/>
<evidence type="ECO:0000313" key="2">
    <source>
        <dbReference type="EMBL" id="OAQ30693.1"/>
    </source>
</evidence>
<keyword evidence="3" id="KW-1185">Reference proteome</keyword>
<proteinExistence type="predicted"/>
<feature type="region of interest" description="Disordered" evidence="1">
    <location>
        <begin position="46"/>
        <end position="100"/>
    </location>
</feature>
<feature type="compositionally biased region" description="Polar residues" evidence="1">
    <location>
        <begin position="58"/>
        <end position="69"/>
    </location>
</feature>
<dbReference type="OrthoDB" id="2410028at2759"/>